<organism evidence="2">
    <name type="scientific">Anopheles darlingi</name>
    <name type="common">Mosquito</name>
    <dbReference type="NCBI Taxonomy" id="43151"/>
    <lineage>
        <taxon>Eukaryota</taxon>
        <taxon>Metazoa</taxon>
        <taxon>Ecdysozoa</taxon>
        <taxon>Arthropoda</taxon>
        <taxon>Hexapoda</taxon>
        <taxon>Insecta</taxon>
        <taxon>Pterygota</taxon>
        <taxon>Neoptera</taxon>
        <taxon>Endopterygota</taxon>
        <taxon>Diptera</taxon>
        <taxon>Nematocera</taxon>
        <taxon>Culicoidea</taxon>
        <taxon>Culicidae</taxon>
        <taxon>Anophelinae</taxon>
        <taxon>Anopheles</taxon>
    </lineage>
</organism>
<proteinExistence type="predicted"/>
<sequence length="102" mass="10548">MSPEVVVALFSVASTVAAVAAVVGGVAAERGPALVVVVVLVGLISAPRSDCCRYASVVPAVVTPHHRTHPPSVPYPRCPADNFHPRVATEASRNRNPNPAYG</sequence>
<protein>
    <submittedName>
        <fullName evidence="2">Putative secreted protein</fullName>
    </submittedName>
</protein>
<reference evidence="2" key="1">
    <citation type="submission" date="2018-01" db="EMBL/GenBank/DDBJ databases">
        <title>An insight into the sialome of Amazonian anophelines.</title>
        <authorList>
            <person name="Ribeiro J.M."/>
            <person name="Scarpassa V."/>
            <person name="Calvo E."/>
        </authorList>
    </citation>
    <scope>NUCLEOTIDE SEQUENCE</scope>
</reference>
<name>A0A2M4DN72_ANODA</name>
<feature type="region of interest" description="Disordered" evidence="1">
    <location>
        <begin position="66"/>
        <end position="102"/>
    </location>
</feature>
<accession>A0A2M4DN72</accession>
<dbReference type="AlphaFoldDB" id="A0A2M4DN72"/>
<evidence type="ECO:0000313" key="2">
    <source>
        <dbReference type="EMBL" id="MBW78971.1"/>
    </source>
</evidence>
<evidence type="ECO:0000256" key="1">
    <source>
        <dbReference type="SAM" id="MobiDB-lite"/>
    </source>
</evidence>
<dbReference type="EMBL" id="GGFL01014793">
    <property type="protein sequence ID" value="MBW78971.1"/>
    <property type="molecule type" value="Transcribed_RNA"/>
</dbReference>